<keyword evidence="3" id="KW-0249">Electron transport</keyword>
<accession>A0A1I6NS74</accession>
<dbReference type="InterPro" id="IPR013766">
    <property type="entry name" value="Thioredoxin_domain"/>
</dbReference>
<dbReference type="GO" id="GO:0005737">
    <property type="term" value="C:cytoplasm"/>
    <property type="evidence" value="ECO:0007669"/>
    <property type="project" value="TreeGrafter"/>
</dbReference>
<sequence>MSVLSVTDQSIHRILSENQRVLVDFWNPYCAPCKIAANVMEDLSQTMGNHVIFTKMQVDQNPAFPSQLQIRAVPSFVIFEKGQPIDQMVGFRSKDELVRFIRRAIA</sequence>
<comment type="similarity">
    <text evidence="1 6">Belongs to the thioredoxin family.</text>
</comment>
<feature type="active site" description="Nucleophile" evidence="7">
    <location>
        <position position="30"/>
    </location>
</feature>
<evidence type="ECO:0000256" key="3">
    <source>
        <dbReference type="ARBA" id="ARBA00022982"/>
    </source>
</evidence>
<gene>
    <name evidence="10" type="ORF">SAMN05444972_10176</name>
</gene>
<feature type="site" description="Deprotonates C-terminal active site Cys" evidence="7">
    <location>
        <position position="24"/>
    </location>
</feature>
<dbReference type="PROSITE" id="PS51352">
    <property type="entry name" value="THIOREDOXIN_2"/>
    <property type="match status" value="1"/>
</dbReference>
<evidence type="ECO:0000256" key="5">
    <source>
        <dbReference type="ARBA" id="ARBA00023284"/>
    </source>
</evidence>
<dbReference type="CDD" id="cd02947">
    <property type="entry name" value="TRX_family"/>
    <property type="match status" value="1"/>
</dbReference>
<evidence type="ECO:0000256" key="2">
    <source>
        <dbReference type="ARBA" id="ARBA00022448"/>
    </source>
</evidence>
<evidence type="ECO:0000256" key="4">
    <source>
        <dbReference type="ARBA" id="ARBA00023157"/>
    </source>
</evidence>
<dbReference type="AlphaFoldDB" id="A0A1I6NS74"/>
<feature type="site" description="Contributes to redox potential value" evidence="7">
    <location>
        <position position="32"/>
    </location>
</feature>
<dbReference type="PANTHER" id="PTHR45663">
    <property type="entry name" value="GEO12009P1"/>
    <property type="match status" value="1"/>
</dbReference>
<dbReference type="Pfam" id="PF00085">
    <property type="entry name" value="Thioredoxin"/>
    <property type="match status" value="1"/>
</dbReference>
<protein>
    <recommendedName>
        <fullName evidence="6">Thioredoxin</fullName>
    </recommendedName>
</protein>
<evidence type="ECO:0000259" key="9">
    <source>
        <dbReference type="PROSITE" id="PS51352"/>
    </source>
</evidence>
<feature type="disulfide bond" description="Redox-active" evidence="8">
    <location>
        <begin position="30"/>
        <end position="33"/>
    </location>
</feature>
<keyword evidence="2" id="KW-0813">Transport</keyword>
<dbReference type="PANTHER" id="PTHR45663:SF11">
    <property type="entry name" value="GEO12009P1"/>
    <property type="match status" value="1"/>
</dbReference>
<dbReference type="GO" id="GO:0015035">
    <property type="term" value="F:protein-disulfide reductase activity"/>
    <property type="evidence" value="ECO:0007669"/>
    <property type="project" value="InterPro"/>
</dbReference>
<dbReference type="SUPFAM" id="SSF52833">
    <property type="entry name" value="Thioredoxin-like"/>
    <property type="match status" value="1"/>
</dbReference>
<organism evidence="10 11">
    <name type="scientific">Marininema halotolerans</name>
    <dbReference type="NCBI Taxonomy" id="1155944"/>
    <lineage>
        <taxon>Bacteria</taxon>
        <taxon>Bacillati</taxon>
        <taxon>Bacillota</taxon>
        <taxon>Bacilli</taxon>
        <taxon>Bacillales</taxon>
        <taxon>Thermoactinomycetaceae</taxon>
        <taxon>Marininema</taxon>
    </lineage>
</organism>
<reference evidence="11" key="1">
    <citation type="submission" date="2016-10" db="EMBL/GenBank/DDBJ databases">
        <authorList>
            <person name="Varghese N."/>
            <person name="Submissions S."/>
        </authorList>
    </citation>
    <scope>NUCLEOTIDE SEQUENCE [LARGE SCALE GENOMIC DNA]</scope>
    <source>
        <strain evidence="11">DSM 45789</strain>
    </source>
</reference>
<dbReference type="Proteomes" id="UP000198660">
    <property type="component" value="Unassembled WGS sequence"/>
</dbReference>
<evidence type="ECO:0000256" key="6">
    <source>
        <dbReference type="PIRNR" id="PIRNR000077"/>
    </source>
</evidence>
<feature type="active site" description="Nucleophile" evidence="7">
    <location>
        <position position="33"/>
    </location>
</feature>
<evidence type="ECO:0000313" key="11">
    <source>
        <dbReference type="Proteomes" id="UP000198660"/>
    </source>
</evidence>
<keyword evidence="4 8" id="KW-1015">Disulfide bond</keyword>
<name>A0A1I6NS74_9BACL</name>
<keyword evidence="11" id="KW-1185">Reference proteome</keyword>
<dbReference type="PIRSF" id="PIRSF000077">
    <property type="entry name" value="Thioredoxin"/>
    <property type="match status" value="1"/>
</dbReference>
<evidence type="ECO:0000256" key="7">
    <source>
        <dbReference type="PIRSR" id="PIRSR000077-1"/>
    </source>
</evidence>
<dbReference type="Gene3D" id="3.40.30.10">
    <property type="entry name" value="Glutaredoxin"/>
    <property type="match status" value="1"/>
</dbReference>
<proteinExistence type="inferred from homology"/>
<feature type="domain" description="Thioredoxin" evidence="9">
    <location>
        <begin position="1"/>
        <end position="106"/>
    </location>
</feature>
<feature type="site" description="Contributes to redox potential value" evidence="7">
    <location>
        <position position="31"/>
    </location>
</feature>
<dbReference type="RefSeq" id="WP_176391796.1">
    <property type="nucleotide sequence ID" value="NZ_FPAA01000001.1"/>
</dbReference>
<dbReference type="InterPro" id="IPR036249">
    <property type="entry name" value="Thioredoxin-like_sf"/>
</dbReference>
<evidence type="ECO:0000313" key="10">
    <source>
        <dbReference type="EMBL" id="SFS30754.1"/>
    </source>
</evidence>
<evidence type="ECO:0000256" key="8">
    <source>
        <dbReference type="PIRSR" id="PIRSR000077-4"/>
    </source>
</evidence>
<dbReference type="EMBL" id="FPAA01000001">
    <property type="protein sequence ID" value="SFS30754.1"/>
    <property type="molecule type" value="Genomic_DNA"/>
</dbReference>
<keyword evidence="5 8" id="KW-0676">Redox-active center</keyword>
<dbReference type="InterPro" id="IPR005746">
    <property type="entry name" value="Thioredoxin"/>
</dbReference>
<evidence type="ECO:0000256" key="1">
    <source>
        <dbReference type="ARBA" id="ARBA00008987"/>
    </source>
</evidence>